<dbReference type="Gene3D" id="3.40.50.880">
    <property type="match status" value="1"/>
</dbReference>
<dbReference type="InterPro" id="IPR050325">
    <property type="entry name" value="Prot/Nucl_acid_deglycase"/>
</dbReference>
<comment type="similarity">
    <text evidence="4">Belongs to the peptidase C56 family. HSP31-like subfamily.</text>
</comment>
<evidence type="ECO:0000256" key="1">
    <source>
        <dbReference type="ARBA" id="ARBA00013134"/>
    </source>
</evidence>
<dbReference type="GeneID" id="87934211"/>
<evidence type="ECO:0000256" key="4">
    <source>
        <dbReference type="ARBA" id="ARBA00038493"/>
    </source>
</evidence>
<organism evidence="7 8">
    <name type="scientific">Podospora pseudopauciseta</name>
    <dbReference type="NCBI Taxonomy" id="2093780"/>
    <lineage>
        <taxon>Eukaryota</taxon>
        <taxon>Fungi</taxon>
        <taxon>Dikarya</taxon>
        <taxon>Ascomycota</taxon>
        <taxon>Pezizomycotina</taxon>
        <taxon>Sordariomycetes</taxon>
        <taxon>Sordariomycetidae</taxon>
        <taxon>Sordariales</taxon>
        <taxon>Podosporaceae</taxon>
        <taxon>Podospora</taxon>
    </lineage>
</organism>
<evidence type="ECO:0000313" key="8">
    <source>
        <dbReference type="Proteomes" id="UP001326199"/>
    </source>
</evidence>
<keyword evidence="8" id="KW-1185">Reference proteome</keyword>
<dbReference type="PANTHER" id="PTHR48094">
    <property type="entry name" value="PROTEIN/NUCLEIC ACID DEGLYCASE DJ-1-RELATED"/>
    <property type="match status" value="1"/>
</dbReference>
<evidence type="ECO:0000259" key="6">
    <source>
        <dbReference type="Pfam" id="PF01965"/>
    </source>
</evidence>
<accession>A0ABR0H537</accession>
<dbReference type="InterPro" id="IPR029062">
    <property type="entry name" value="Class_I_gatase-like"/>
</dbReference>
<name>A0ABR0H537_9PEZI</name>
<comment type="caution">
    <text evidence="7">The sequence shown here is derived from an EMBL/GenBank/DDBJ whole genome shotgun (WGS) entry which is preliminary data.</text>
</comment>
<protein>
    <recommendedName>
        <fullName evidence="1">D-lactate dehydratase</fullName>
        <ecNumber evidence="1">4.2.1.130</ecNumber>
    </recommendedName>
</protein>
<sequence>MEIGSWSLACERRGLVHSYIKVWSFSHSLNINISLSQHHHHHHQQYHISPTQQTQQYNNTLTPKMSPSILVVLTSHADLADTGKKTGWYLSEFSHPHHVFASSSPPPKITVASPRGGAAPLDQSSIEAAKDDEISVEFLHKQSALWEATTPLSQILQQGIDSYDALFFPGGHGPMFDLAGDKESQEIVKRFWEAGKIVSAVCHGPAALVNVKLSNGDYLLKGKKVTAFSNSEEDGVGLSEKMPFMLETRIKEVGAEYEKAGQDWGEKLVVDGKLITGQNPASAKAVGEAILKVI</sequence>
<keyword evidence="2" id="KW-0346">Stress response</keyword>
<proteinExistence type="inferred from homology"/>
<feature type="domain" description="DJ-1/PfpI" evidence="6">
    <location>
        <begin position="141"/>
        <end position="292"/>
    </location>
</feature>
<dbReference type="CDD" id="cd03141">
    <property type="entry name" value="GATase1_Hsp31_like"/>
    <property type="match status" value="1"/>
</dbReference>
<dbReference type="Pfam" id="PF01965">
    <property type="entry name" value="DJ-1_PfpI"/>
    <property type="match status" value="1"/>
</dbReference>
<dbReference type="EMBL" id="JAFFHB010000008">
    <property type="protein sequence ID" value="KAK4663151.1"/>
    <property type="molecule type" value="Genomic_DNA"/>
</dbReference>
<evidence type="ECO:0000256" key="3">
    <source>
        <dbReference type="ARBA" id="ARBA00023239"/>
    </source>
</evidence>
<gene>
    <name evidence="7" type="ORF">QC763_600120</name>
</gene>
<reference evidence="7 8" key="1">
    <citation type="journal article" date="2023" name="bioRxiv">
        <title>High-quality genome assemblies of four members of thePodospora anserinaspecies complex.</title>
        <authorList>
            <person name="Ament-Velasquez S.L."/>
            <person name="Vogan A.A."/>
            <person name="Wallerman O."/>
            <person name="Hartmann F."/>
            <person name="Gautier V."/>
            <person name="Silar P."/>
            <person name="Giraud T."/>
            <person name="Johannesson H."/>
        </authorList>
    </citation>
    <scope>NUCLEOTIDE SEQUENCE [LARGE SCALE GENOMIC DNA]</scope>
    <source>
        <strain evidence="7 8">CBS 411.78</strain>
    </source>
</reference>
<evidence type="ECO:0000313" key="7">
    <source>
        <dbReference type="EMBL" id="KAK4663151.1"/>
    </source>
</evidence>
<dbReference type="SUPFAM" id="SSF52317">
    <property type="entry name" value="Class I glutamine amidotransferase-like"/>
    <property type="match status" value="1"/>
</dbReference>
<keyword evidence="3" id="KW-0456">Lyase</keyword>
<dbReference type="PANTHER" id="PTHR48094:SF11">
    <property type="entry name" value="GLUTATHIONE-INDEPENDENT GLYOXALASE HSP31-RELATED"/>
    <property type="match status" value="1"/>
</dbReference>
<dbReference type="RefSeq" id="XP_062763117.1">
    <property type="nucleotide sequence ID" value="XM_062913868.1"/>
</dbReference>
<dbReference type="Proteomes" id="UP001326199">
    <property type="component" value="Unassembled WGS sequence"/>
</dbReference>
<dbReference type="EC" id="4.2.1.130" evidence="1"/>
<evidence type="ECO:0000256" key="2">
    <source>
        <dbReference type="ARBA" id="ARBA00023016"/>
    </source>
</evidence>
<evidence type="ECO:0000256" key="5">
    <source>
        <dbReference type="ARBA" id="ARBA00048082"/>
    </source>
</evidence>
<dbReference type="InterPro" id="IPR002818">
    <property type="entry name" value="DJ-1/PfpI"/>
</dbReference>
<comment type="catalytic activity">
    <reaction evidence="5">
        <text>methylglyoxal + H2O = (R)-lactate + H(+)</text>
        <dbReference type="Rhea" id="RHEA:27754"/>
        <dbReference type="ChEBI" id="CHEBI:15377"/>
        <dbReference type="ChEBI" id="CHEBI:15378"/>
        <dbReference type="ChEBI" id="CHEBI:16004"/>
        <dbReference type="ChEBI" id="CHEBI:17158"/>
        <dbReference type="EC" id="4.2.1.130"/>
    </reaction>
</comment>